<evidence type="ECO:0000313" key="3">
    <source>
        <dbReference type="Proteomes" id="UP000507470"/>
    </source>
</evidence>
<reference evidence="2 3" key="1">
    <citation type="submission" date="2020-06" db="EMBL/GenBank/DDBJ databases">
        <authorList>
            <person name="Li R."/>
            <person name="Bekaert M."/>
        </authorList>
    </citation>
    <scope>NUCLEOTIDE SEQUENCE [LARGE SCALE GENOMIC DNA]</scope>
    <source>
        <strain evidence="3">wild</strain>
    </source>
</reference>
<feature type="region of interest" description="Disordered" evidence="1">
    <location>
        <begin position="83"/>
        <end position="137"/>
    </location>
</feature>
<keyword evidence="3" id="KW-1185">Reference proteome</keyword>
<name>A0A6J8B4D0_MYTCO</name>
<gene>
    <name evidence="2" type="ORF">MCOR_14635</name>
</gene>
<protein>
    <submittedName>
        <fullName evidence="2">Uncharacterized protein</fullName>
    </submittedName>
</protein>
<organism evidence="2 3">
    <name type="scientific">Mytilus coruscus</name>
    <name type="common">Sea mussel</name>
    <dbReference type="NCBI Taxonomy" id="42192"/>
    <lineage>
        <taxon>Eukaryota</taxon>
        <taxon>Metazoa</taxon>
        <taxon>Spiralia</taxon>
        <taxon>Lophotrochozoa</taxon>
        <taxon>Mollusca</taxon>
        <taxon>Bivalvia</taxon>
        <taxon>Autobranchia</taxon>
        <taxon>Pteriomorphia</taxon>
        <taxon>Mytilida</taxon>
        <taxon>Mytiloidea</taxon>
        <taxon>Mytilidae</taxon>
        <taxon>Mytilinae</taxon>
        <taxon>Mytilus</taxon>
    </lineage>
</organism>
<proteinExistence type="predicted"/>
<dbReference type="EMBL" id="CACVKT020002569">
    <property type="protein sequence ID" value="CAC5378426.1"/>
    <property type="molecule type" value="Genomic_DNA"/>
</dbReference>
<sequence length="150" mass="17316">MHLKVEEAHHKISDLHLSTNEMPGLIRDNRQKLDNIYETKEKSYDLSKEVQETVNDLCTKNFMYACSVTNRYSVLQDYSYENQSDPTDVNYYPDETVSKSTGTQQFQDSITDNHKIAQSKNISKSTQKTSQLAKDSDKKKCVKCQNSSKF</sequence>
<evidence type="ECO:0000256" key="1">
    <source>
        <dbReference type="SAM" id="MobiDB-lite"/>
    </source>
</evidence>
<dbReference type="Proteomes" id="UP000507470">
    <property type="component" value="Unassembled WGS sequence"/>
</dbReference>
<dbReference type="AlphaFoldDB" id="A0A6J8B4D0"/>
<feature type="compositionally biased region" description="Polar residues" evidence="1">
    <location>
        <begin position="98"/>
        <end position="133"/>
    </location>
</feature>
<accession>A0A6J8B4D0</accession>
<evidence type="ECO:0000313" key="2">
    <source>
        <dbReference type="EMBL" id="CAC5378426.1"/>
    </source>
</evidence>